<dbReference type="PROSITE" id="PS50110">
    <property type="entry name" value="RESPONSE_REGULATORY"/>
    <property type="match status" value="1"/>
</dbReference>
<keyword evidence="2" id="KW-0808">Transferase</keyword>
<keyword evidence="6" id="KW-0175">Coiled coil</keyword>
<dbReference type="OrthoDB" id="60033at2759"/>
<feature type="coiled-coil region" evidence="6">
    <location>
        <begin position="194"/>
        <end position="221"/>
    </location>
</feature>
<dbReference type="EMBL" id="WTPW01001266">
    <property type="protein sequence ID" value="KAF0445666.1"/>
    <property type="molecule type" value="Genomic_DNA"/>
</dbReference>
<evidence type="ECO:0000256" key="6">
    <source>
        <dbReference type="SAM" id="Coils"/>
    </source>
</evidence>
<dbReference type="Pfam" id="PF02518">
    <property type="entry name" value="HATPase_c"/>
    <property type="match status" value="1"/>
</dbReference>
<evidence type="ECO:0000313" key="10">
    <source>
        <dbReference type="Proteomes" id="UP000439903"/>
    </source>
</evidence>
<dbReference type="InterPro" id="IPR003594">
    <property type="entry name" value="HATPase_dom"/>
</dbReference>
<dbReference type="Gene3D" id="3.30.565.10">
    <property type="entry name" value="Histidine kinase-like ATPase, C-terminal domain"/>
    <property type="match status" value="1"/>
</dbReference>
<dbReference type="CDD" id="cd16922">
    <property type="entry name" value="HATPase_EvgS-ArcB-TorS-like"/>
    <property type="match status" value="1"/>
</dbReference>
<dbReference type="SUPFAM" id="SSF52172">
    <property type="entry name" value="CheY-like"/>
    <property type="match status" value="1"/>
</dbReference>
<dbReference type="InterPro" id="IPR004358">
    <property type="entry name" value="Sig_transdc_His_kin-like_C"/>
</dbReference>
<keyword evidence="3 9" id="KW-0418">Kinase</keyword>
<dbReference type="PRINTS" id="PR00344">
    <property type="entry name" value="BCTRLSENSOR"/>
</dbReference>
<dbReference type="InterPro" id="IPR011006">
    <property type="entry name" value="CheY-like_superfamily"/>
</dbReference>
<dbReference type="SMART" id="SM00387">
    <property type="entry name" value="HATPase_c"/>
    <property type="match status" value="1"/>
</dbReference>
<dbReference type="FunFam" id="3.30.565.10:FF:000010">
    <property type="entry name" value="Sensor histidine kinase RcsC"/>
    <property type="match status" value="1"/>
</dbReference>
<keyword evidence="1" id="KW-0597">Phosphoprotein</keyword>
<evidence type="ECO:0000256" key="5">
    <source>
        <dbReference type="PROSITE-ProRule" id="PRU00169"/>
    </source>
</evidence>
<dbReference type="SMART" id="SM00065">
    <property type="entry name" value="GAF"/>
    <property type="match status" value="1"/>
</dbReference>
<dbReference type="Proteomes" id="UP000439903">
    <property type="component" value="Unassembled WGS sequence"/>
</dbReference>
<evidence type="ECO:0000313" key="9">
    <source>
        <dbReference type="EMBL" id="KAF0445666.1"/>
    </source>
</evidence>
<gene>
    <name evidence="9" type="ORF">F8M41_003078</name>
</gene>
<reference evidence="9 10" key="1">
    <citation type="journal article" date="2019" name="Environ. Microbiol.">
        <title>At the nexus of three kingdoms: the genome of the mycorrhizal fungus Gigaspora margarita provides insights into plant, endobacterial and fungal interactions.</title>
        <authorList>
            <person name="Venice F."/>
            <person name="Ghignone S."/>
            <person name="Salvioli di Fossalunga A."/>
            <person name="Amselem J."/>
            <person name="Novero M."/>
            <person name="Xianan X."/>
            <person name="Sedzielewska Toro K."/>
            <person name="Morin E."/>
            <person name="Lipzen A."/>
            <person name="Grigoriev I.V."/>
            <person name="Henrissat B."/>
            <person name="Martin F.M."/>
            <person name="Bonfante P."/>
        </authorList>
    </citation>
    <scope>NUCLEOTIDE SEQUENCE [LARGE SCALE GENOMIC DNA]</scope>
    <source>
        <strain evidence="9 10">BEG34</strain>
    </source>
</reference>
<accession>A0A8H4A7Z0</accession>
<dbReference type="SMART" id="SM00388">
    <property type="entry name" value="HisKA"/>
    <property type="match status" value="1"/>
</dbReference>
<organism evidence="9 10">
    <name type="scientific">Gigaspora margarita</name>
    <dbReference type="NCBI Taxonomy" id="4874"/>
    <lineage>
        <taxon>Eukaryota</taxon>
        <taxon>Fungi</taxon>
        <taxon>Fungi incertae sedis</taxon>
        <taxon>Mucoromycota</taxon>
        <taxon>Glomeromycotina</taxon>
        <taxon>Glomeromycetes</taxon>
        <taxon>Diversisporales</taxon>
        <taxon>Gigasporaceae</taxon>
        <taxon>Gigaspora</taxon>
    </lineage>
</organism>
<keyword evidence="4" id="KW-0902">Two-component regulatory system</keyword>
<dbReference type="InterPro" id="IPR029016">
    <property type="entry name" value="GAF-like_dom_sf"/>
</dbReference>
<evidence type="ECO:0000256" key="1">
    <source>
        <dbReference type="ARBA" id="ARBA00022553"/>
    </source>
</evidence>
<evidence type="ECO:0000259" key="7">
    <source>
        <dbReference type="PROSITE" id="PS50109"/>
    </source>
</evidence>
<evidence type="ECO:0000259" key="8">
    <source>
        <dbReference type="PROSITE" id="PS50110"/>
    </source>
</evidence>
<dbReference type="InterPro" id="IPR036097">
    <property type="entry name" value="HisK_dim/P_sf"/>
</dbReference>
<dbReference type="SUPFAM" id="SSF47384">
    <property type="entry name" value="Homodimeric domain of signal transducing histidine kinase"/>
    <property type="match status" value="1"/>
</dbReference>
<evidence type="ECO:0000256" key="3">
    <source>
        <dbReference type="ARBA" id="ARBA00022777"/>
    </source>
</evidence>
<comment type="caution">
    <text evidence="5">Lacks conserved residue(s) required for the propagation of feature annotation.</text>
</comment>
<protein>
    <submittedName>
        <fullName evidence="9">Protein-histidine kinase</fullName>
    </submittedName>
</protein>
<sequence length="666" mass="76054">MLYILILGLDKGADDYLIKPFSTRQLITRVRTNIELSHIRRKLLYQQCKQEQIKQLLISISNKILSGSDLKVTLSNIIEEIHLLLPCERIFIISCEPPEFKNQTMIALSEDSMSKAPINGPLMEKSIFNSQEFLNNDSDVDILSDVYCADICKKVSMLSVKIKMKDGYWGWIKAHRPPNSVWLDSEIELLQQISNQLSITIDNANLLRENLEKEMQIKATEIANEVKSRILANTSHELRTPLGAIVGILSSFDDTGLADDQKDMINIMARASDVVLSTINNILDAAKLETNKIILINHAFDLLSLFEDTIELFGERAGAKQIELVMSCEVDKLPKYVMSDPERLKQILSHLLSNSIKFTEEGEVVMKVSLQSQKVTDKSIRKVKILIEIYDTGIGIDPEFMQHVLESLSQGDKSINRRLQGAGLGLSICKKLVEINGGEIKAESQLGKGSKFWFTWNVELLPDIPEFQNVLLKKLFDEQTSYILPYAIRLKRILIIHPVKSVRNAMIKYFEQVKKVNAFDTFDKGIQEIKSHKQLYNRFAYDIVFIGLYEKNEEEVIKTISELREIKTNRDNLLIILITFPSNTGKALAEKLVRKIGGRVTIIYMPITWQKLINQLSRIKDDENCNVECLPVSNHSNTNILKKVADDDNHEDYEYLSTLFENFLNI</sequence>
<dbReference type="PROSITE" id="PS50109">
    <property type="entry name" value="HIS_KIN"/>
    <property type="match status" value="1"/>
</dbReference>
<dbReference type="SUPFAM" id="SSF55781">
    <property type="entry name" value="GAF domain-like"/>
    <property type="match status" value="1"/>
</dbReference>
<dbReference type="InterPro" id="IPR001789">
    <property type="entry name" value="Sig_transdc_resp-reg_receiver"/>
</dbReference>
<dbReference type="SUPFAM" id="SSF55874">
    <property type="entry name" value="ATPase domain of HSP90 chaperone/DNA topoisomerase II/histidine kinase"/>
    <property type="match status" value="1"/>
</dbReference>
<dbReference type="GO" id="GO:0000155">
    <property type="term" value="F:phosphorelay sensor kinase activity"/>
    <property type="evidence" value="ECO:0007669"/>
    <property type="project" value="InterPro"/>
</dbReference>
<dbReference type="InterPro" id="IPR036890">
    <property type="entry name" value="HATPase_C_sf"/>
</dbReference>
<name>A0A8H4A7Z0_GIGMA</name>
<dbReference type="Gene3D" id="6.10.250.690">
    <property type="match status" value="1"/>
</dbReference>
<dbReference type="InterPro" id="IPR003018">
    <property type="entry name" value="GAF"/>
</dbReference>
<dbReference type="InterPro" id="IPR005467">
    <property type="entry name" value="His_kinase_dom"/>
</dbReference>
<feature type="domain" description="Histidine kinase" evidence="7">
    <location>
        <begin position="233"/>
        <end position="460"/>
    </location>
</feature>
<dbReference type="Pfam" id="PF00512">
    <property type="entry name" value="HisKA"/>
    <property type="match status" value="1"/>
</dbReference>
<comment type="caution">
    <text evidence="9">The sequence shown here is derived from an EMBL/GenBank/DDBJ whole genome shotgun (WGS) entry which is preliminary data.</text>
</comment>
<dbReference type="AlphaFoldDB" id="A0A8H4A7Z0"/>
<dbReference type="CDD" id="cd00082">
    <property type="entry name" value="HisKA"/>
    <property type="match status" value="1"/>
</dbReference>
<evidence type="ECO:0000256" key="2">
    <source>
        <dbReference type="ARBA" id="ARBA00022679"/>
    </source>
</evidence>
<evidence type="ECO:0000256" key="4">
    <source>
        <dbReference type="ARBA" id="ARBA00023012"/>
    </source>
</evidence>
<dbReference type="Gene3D" id="3.30.450.40">
    <property type="match status" value="1"/>
</dbReference>
<dbReference type="Pfam" id="PF01590">
    <property type="entry name" value="GAF"/>
    <property type="match status" value="1"/>
</dbReference>
<feature type="domain" description="Response regulatory" evidence="8">
    <location>
        <begin position="1"/>
        <end position="34"/>
    </location>
</feature>
<keyword evidence="10" id="KW-1185">Reference proteome</keyword>
<dbReference type="InterPro" id="IPR003661">
    <property type="entry name" value="HisK_dim/P_dom"/>
</dbReference>
<dbReference type="Gene3D" id="1.10.287.130">
    <property type="match status" value="1"/>
</dbReference>
<dbReference type="PANTHER" id="PTHR45339">
    <property type="entry name" value="HYBRID SIGNAL TRANSDUCTION HISTIDINE KINASE J"/>
    <property type="match status" value="1"/>
</dbReference>
<proteinExistence type="predicted"/>
<dbReference type="PANTHER" id="PTHR45339:SF1">
    <property type="entry name" value="HYBRID SIGNAL TRANSDUCTION HISTIDINE KINASE J"/>
    <property type="match status" value="1"/>
</dbReference>